<evidence type="ECO:0000313" key="3">
    <source>
        <dbReference type="Proteomes" id="UP001055117"/>
    </source>
</evidence>
<reference evidence="2 3" key="1">
    <citation type="journal article" date="2021" name="Front. Microbiol.">
        <title>Comprehensive Comparative Genomics and Phenotyping of Methylobacterium Species.</title>
        <authorList>
            <person name="Alessa O."/>
            <person name="Ogura Y."/>
            <person name="Fujitani Y."/>
            <person name="Takami H."/>
            <person name="Hayashi T."/>
            <person name="Sahin N."/>
            <person name="Tani A."/>
        </authorList>
    </citation>
    <scope>NUCLEOTIDE SEQUENCE [LARGE SCALE GENOMIC DNA]</scope>
    <source>
        <strain evidence="2 3">DSM 23679</strain>
    </source>
</reference>
<accession>A0ABQ4QLW1</accession>
<comment type="caution">
    <text evidence="2">The sequence shown here is derived from an EMBL/GenBank/DDBJ whole genome shotgun (WGS) entry which is preliminary data.</text>
</comment>
<feature type="region of interest" description="Disordered" evidence="1">
    <location>
        <begin position="29"/>
        <end position="54"/>
    </location>
</feature>
<evidence type="ECO:0000313" key="2">
    <source>
        <dbReference type="EMBL" id="GJD45847.1"/>
    </source>
</evidence>
<gene>
    <name evidence="2" type="ORF">AFCDBAGC_3724</name>
</gene>
<proteinExistence type="predicted"/>
<keyword evidence="3" id="KW-1185">Reference proteome</keyword>
<organism evidence="2 3">
    <name type="scientific">Methylobacterium cerastii</name>
    <dbReference type="NCBI Taxonomy" id="932741"/>
    <lineage>
        <taxon>Bacteria</taxon>
        <taxon>Pseudomonadati</taxon>
        <taxon>Pseudomonadota</taxon>
        <taxon>Alphaproteobacteria</taxon>
        <taxon>Hyphomicrobiales</taxon>
        <taxon>Methylobacteriaceae</taxon>
        <taxon>Methylobacterium</taxon>
    </lineage>
</organism>
<evidence type="ECO:0000256" key="1">
    <source>
        <dbReference type="SAM" id="MobiDB-lite"/>
    </source>
</evidence>
<dbReference type="EMBL" id="BPQG01000056">
    <property type="protein sequence ID" value="GJD45847.1"/>
    <property type="molecule type" value="Genomic_DNA"/>
</dbReference>
<protein>
    <submittedName>
        <fullName evidence="2">Uncharacterized protein</fullName>
    </submittedName>
</protein>
<dbReference type="Proteomes" id="UP001055117">
    <property type="component" value="Unassembled WGS sequence"/>
</dbReference>
<name>A0ABQ4QLW1_9HYPH</name>
<sequence length="80" mass="8381">MTNIRVNPGSTGSNDQYTSHSALSAATLARIADASPTQDEAPPAVLPRGGHTELSLDRFTHEDARIRRGGGLPACGSFFS</sequence>